<evidence type="ECO:0000313" key="7">
    <source>
        <dbReference type="Proteomes" id="UP000199602"/>
    </source>
</evidence>
<reference evidence="6 7" key="1">
    <citation type="submission" date="2016-10" db="EMBL/GenBank/DDBJ databases">
        <authorList>
            <person name="de Groot N.N."/>
        </authorList>
    </citation>
    <scope>NUCLEOTIDE SEQUENCE [LARGE SCALE GENOMIC DNA]</scope>
    <source>
        <strain evidence="6 7">DSM 15269</strain>
    </source>
</reference>
<evidence type="ECO:0000256" key="3">
    <source>
        <dbReference type="ARBA" id="ARBA00023143"/>
    </source>
</evidence>
<keyword evidence="6" id="KW-0282">Flagellum</keyword>
<dbReference type="PANTHER" id="PTHR30435:SF19">
    <property type="entry name" value="FLAGELLAR BASAL-BODY ROD PROTEIN FLGG"/>
    <property type="match status" value="1"/>
</dbReference>
<dbReference type="PANTHER" id="PTHR30435">
    <property type="entry name" value="FLAGELLAR PROTEIN"/>
    <property type="match status" value="1"/>
</dbReference>
<dbReference type="STRING" id="206665.SAMN04488516_103173"/>
<dbReference type="InterPro" id="IPR001444">
    <property type="entry name" value="Flag_bb_rod_N"/>
</dbReference>
<organism evidence="6 7">
    <name type="scientific">Desulfonauticus submarinus</name>
    <dbReference type="NCBI Taxonomy" id="206665"/>
    <lineage>
        <taxon>Bacteria</taxon>
        <taxon>Pseudomonadati</taxon>
        <taxon>Thermodesulfobacteriota</taxon>
        <taxon>Desulfovibrionia</taxon>
        <taxon>Desulfovibrionales</taxon>
        <taxon>Desulfonauticaceae</taxon>
        <taxon>Desulfonauticus</taxon>
    </lineage>
</organism>
<dbReference type="AlphaFoldDB" id="A0A1H0CSM2"/>
<accession>A0A1H0CSM2</accession>
<gene>
    <name evidence="6" type="ORF">SAMN04488516_103173</name>
</gene>
<comment type="subcellular location">
    <subcellularLocation>
        <location evidence="1">Bacterial flagellum basal body</location>
    </subcellularLocation>
</comment>
<evidence type="ECO:0000256" key="1">
    <source>
        <dbReference type="ARBA" id="ARBA00004117"/>
    </source>
</evidence>
<dbReference type="Pfam" id="PF00460">
    <property type="entry name" value="Flg_bb_rod"/>
    <property type="match status" value="1"/>
</dbReference>
<dbReference type="GO" id="GO:0009425">
    <property type="term" value="C:bacterial-type flagellum basal body"/>
    <property type="evidence" value="ECO:0007669"/>
    <property type="project" value="UniProtKB-SubCell"/>
</dbReference>
<evidence type="ECO:0000256" key="2">
    <source>
        <dbReference type="ARBA" id="ARBA00009677"/>
    </source>
</evidence>
<feature type="domain" description="Flagellar basal-body/hook protein C-terminal" evidence="5">
    <location>
        <begin position="84"/>
        <end position="125"/>
    </location>
</feature>
<proteinExistence type="inferred from homology"/>
<name>A0A1H0CSM2_9BACT</name>
<dbReference type="EMBL" id="FNIN01000003">
    <property type="protein sequence ID" value="SDN60869.1"/>
    <property type="molecule type" value="Genomic_DNA"/>
</dbReference>
<evidence type="ECO:0000259" key="5">
    <source>
        <dbReference type="Pfam" id="PF06429"/>
    </source>
</evidence>
<keyword evidence="6" id="KW-0969">Cilium</keyword>
<dbReference type="OrthoDB" id="7357187at2"/>
<evidence type="ECO:0000259" key="4">
    <source>
        <dbReference type="Pfam" id="PF00460"/>
    </source>
</evidence>
<dbReference type="InterPro" id="IPR019776">
    <property type="entry name" value="Flagellar_basal_body_rod_CS"/>
</dbReference>
<comment type="similarity">
    <text evidence="2">Belongs to the flagella basal body rod proteins family.</text>
</comment>
<feature type="domain" description="Flagellar basal body rod protein N-terminal" evidence="4">
    <location>
        <begin position="5"/>
        <end position="33"/>
    </location>
</feature>
<dbReference type="PROSITE" id="PS00588">
    <property type="entry name" value="FLAGELLA_BB_ROD"/>
    <property type="match status" value="1"/>
</dbReference>
<sequence>MNIYPSLSALTSFSTLQDVSANNVANINTPEFKASRADLQTGPEDKGVYVSQIIQSSEPGPLVEKIELEQNETTNYVEQKNVLVEGSNTDLATEMVNQIINENSFAANVKSIQTYDNMVGSIINIFA</sequence>
<dbReference type="RefSeq" id="WP_092064595.1">
    <property type="nucleotide sequence ID" value="NZ_FNIN01000003.1"/>
</dbReference>
<dbReference type="Proteomes" id="UP000199602">
    <property type="component" value="Unassembled WGS sequence"/>
</dbReference>
<protein>
    <submittedName>
        <fullName evidence="6">Flagellar basal-body rod protein FlgC</fullName>
    </submittedName>
</protein>
<keyword evidence="3" id="KW-0975">Bacterial flagellum</keyword>
<keyword evidence="6" id="KW-0966">Cell projection</keyword>
<dbReference type="InterPro" id="IPR010930">
    <property type="entry name" value="Flg_bb/hook_C_dom"/>
</dbReference>
<evidence type="ECO:0000313" key="6">
    <source>
        <dbReference type="EMBL" id="SDN60869.1"/>
    </source>
</evidence>
<dbReference type="Pfam" id="PF06429">
    <property type="entry name" value="Flg_bbr_C"/>
    <property type="match status" value="1"/>
</dbReference>
<keyword evidence="7" id="KW-1185">Reference proteome</keyword>